<evidence type="ECO:0008006" key="4">
    <source>
        <dbReference type="Google" id="ProtNLM"/>
    </source>
</evidence>
<feature type="transmembrane region" description="Helical" evidence="1">
    <location>
        <begin position="36"/>
        <end position="57"/>
    </location>
</feature>
<gene>
    <name evidence="2" type="ORF">BW247_01550</name>
</gene>
<dbReference type="STRING" id="1765967.BW247_01550"/>
<dbReference type="EMBL" id="CP019434">
    <property type="protein sequence ID" value="APZ41942.1"/>
    <property type="molecule type" value="Genomic_DNA"/>
</dbReference>
<dbReference type="KEGG" id="afy:BW247_01550"/>
<sequence>MDKEERLGPVGSLGNGYRQETPYYIDDATPRTKRSAFFTITLASVMWWVPLLWARFLYAPGVGPHKINLFAWTVAMVLVLASGAQAYRLLRALRAGEYKELYPKLVSMVVLGLLVCASIFWGWASSSVSIATPYGSIYYFFSTALGVFFLVSIFTETLHAMRAGSRWGAGYDVTSGWRVENSAYVWLWNCLWFLVFYVIFFWV</sequence>
<proteinExistence type="predicted"/>
<feature type="transmembrane region" description="Helical" evidence="1">
    <location>
        <begin position="102"/>
        <end position="124"/>
    </location>
</feature>
<protein>
    <recommendedName>
        <fullName evidence="4">Heme-copper oxidase subunit III family profile domain-containing protein</fullName>
    </recommendedName>
</protein>
<keyword evidence="1" id="KW-0812">Transmembrane</keyword>
<feature type="transmembrane region" description="Helical" evidence="1">
    <location>
        <begin position="183"/>
        <end position="202"/>
    </location>
</feature>
<organism evidence="2 3">
    <name type="scientific">Acidihalobacter ferrooxydans</name>
    <dbReference type="NCBI Taxonomy" id="1765967"/>
    <lineage>
        <taxon>Bacteria</taxon>
        <taxon>Pseudomonadati</taxon>
        <taxon>Pseudomonadota</taxon>
        <taxon>Gammaproteobacteria</taxon>
        <taxon>Chromatiales</taxon>
        <taxon>Ectothiorhodospiraceae</taxon>
        <taxon>Acidihalobacter</taxon>
    </lineage>
</organism>
<feature type="transmembrane region" description="Helical" evidence="1">
    <location>
        <begin position="69"/>
        <end position="90"/>
    </location>
</feature>
<reference evidence="2 3" key="1">
    <citation type="submission" date="2017-01" db="EMBL/GenBank/DDBJ databases">
        <title>Draft sequence of Acidihalobacter ferrooxidans strain DSM 14175 (strain V8).</title>
        <authorList>
            <person name="Khaleque H.N."/>
            <person name="Ramsay J.P."/>
            <person name="Murphy R.J.T."/>
            <person name="Kaksonen A.H."/>
            <person name="Boxall N.J."/>
            <person name="Watkin E.L.J."/>
        </authorList>
    </citation>
    <scope>NUCLEOTIDE SEQUENCE [LARGE SCALE GENOMIC DNA]</scope>
    <source>
        <strain evidence="2 3">V8</strain>
    </source>
</reference>
<feature type="transmembrane region" description="Helical" evidence="1">
    <location>
        <begin position="136"/>
        <end position="155"/>
    </location>
</feature>
<evidence type="ECO:0000256" key="1">
    <source>
        <dbReference type="SAM" id="Phobius"/>
    </source>
</evidence>
<dbReference type="Proteomes" id="UP000243807">
    <property type="component" value="Chromosome"/>
</dbReference>
<name>A0A1P8UDL2_9GAMM</name>
<evidence type="ECO:0000313" key="3">
    <source>
        <dbReference type="Proteomes" id="UP000243807"/>
    </source>
</evidence>
<evidence type="ECO:0000313" key="2">
    <source>
        <dbReference type="EMBL" id="APZ41942.1"/>
    </source>
</evidence>
<keyword evidence="1" id="KW-0472">Membrane</keyword>
<accession>A0A1P8UDL2</accession>
<keyword evidence="1" id="KW-1133">Transmembrane helix</keyword>
<keyword evidence="3" id="KW-1185">Reference proteome</keyword>
<dbReference type="AlphaFoldDB" id="A0A1P8UDL2"/>
<dbReference type="RefSeq" id="WP_076835289.1">
    <property type="nucleotide sequence ID" value="NZ_CP019434.1"/>
</dbReference>